<dbReference type="Proteomes" id="UP000681526">
    <property type="component" value="Unassembled WGS sequence"/>
</dbReference>
<dbReference type="NCBIfam" id="TIGR02860">
    <property type="entry name" value="spore_IV_B"/>
    <property type="match status" value="1"/>
</dbReference>
<feature type="domain" description="Peptidase S55" evidence="2">
    <location>
        <begin position="200"/>
        <end position="439"/>
    </location>
</feature>
<dbReference type="Pfam" id="PF17820">
    <property type="entry name" value="PDZ_6"/>
    <property type="match status" value="1"/>
</dbReference>
<name>A0ABM8V6X8_THEXY</name>
<dbReference type="SUPFAM" id="SSF50494">
    <property type="entry name" value="Trypsin-like serine proteases"/>
    <property type="match status" value="1"/>
</dbReference>
<dbReference type="InterPro" id="IPR001478">
    <property type="entry name" value="PDZ"/>
</dbReference>
<keyword evidence="4" id="KW-1185">Reference proteome</keyword>
<proteinExistence type="predicted"/>
<protein>
    <submittedName>
        <fullName evidence="3">SpoIVB peptidase</fullName>
        <ecNumber evidence="3">3.4.21.116</ecNumber>
    </submittedName>
</protein>
<dbReference type="Gene3D" id="2.30.42.10">
    <property type="match status" value="1"/>
</dbReference>
<dbReference type="SMART" id="SM00228">
    <property type="entry name" value="PDZ"/>
    <property type="match status" value="1"/>
</dbReference>
<sequence>MNDSARIRWFGLLLAILVCAAGFTAPFRHYAAFPSELNLFLGQHRQLDYTMPVHADITVDPSIVNINGSDSRSVKVDLRKPLSIVPQSSGMAKLKMKLFGTIPFKTVTVHVVPGLKVIPGGQTIGVKVKSDGIMVVGHHQVKTEKGETLSPAQSAGIRLGDLIMSVNGVKLKEVSQMAKMVEQAGKEGKALKLTIERGTEKFEKELKPVYDAEDRAWRLGLYIRDSAAGVGTLTFYAPEQGVYGALGHIITDMDTQAPIRVGEGQIVQSSVTSINKSSSGEPGEKRAHFVKEGKVLGTVERNTQFGIFGRMSELPKPSYDDKAIPVAFADEVKEGPAHILTVVDGQKVEKFDIEITRAMRQTEPATKGMIIRITDEKLLKRTGGIVQGMSGSPIIQDGKLVGAVTHVFVNDPSSGYGCYIEWMLGDAGILPNAHQRKLKAG</sequence>
<dbReference type="InterPro" id="IPR041489">
    <property type="entry name" value="PDZ_6"/>
</dbReference>
<organism evidence="3 4">
    <name type="scientific">Thermobacillus xylanilyticus</name>
    <dbReference type="NCBI Taxonomy" id="76633"/>
    <lineage>
        <taxon>Bacteria</taxon>
        <taxon>Bacillati</taxon>
        <taxon>Bacillota</taxon>
        <taxon>Bacilli</taxon>
        <taxon>Bacillales</taxon>
        <taxon>Paenibacillaceae</taxon>
        <taxon>Thermobacillus</taxon>
    </lineage>
</organism>
<dbReference type="PROSITE" id="PS51494">
    <property type="entry name" value="SPOIVB"/>
    <property type="match status" value="1"/>
</dbReference>
<dbReference type="InterPro" id="IPR008763">
    <property type="entry name" value="Peptidase_S55"/>
</dbReference>
<evidence type="ECO:0000313" key="4">
    <source>
        <dbReference type="Proteomes" id="UP000681526"/>
    </source>
</evidence>
<dbReference type="RefSeq" id="WP_213485044.1">
    <property type="nucleotide sequence ID" value="NZ_CAJRAY010000070.1"/>
</dbReference>
<evidence type="ECO:0000256" key="1">
    <source>
        <dbReference type="ARBA" id="ARBA00022825"/>
    </source>
</evidence>
<dbReference type="EMBL" id="CAJRAY010000070">
    <property type="protein sequence ID" value="CAG5089974.1"/>
    <property type="molecule type" value="Genomic_DNA"/>
</dbReference>
<dbReference type="GO" id="GO:0016787">
    <property type="term" value="F:hydrolase activity"/>
    <property type="evidence" value="ECO:0007669"/>
    <property type="project" value="UniProtKB-KW"/>
</dbReference>
<keyword evidence="1" id="KW-0720">Serine protease</keyword>
<keyword evidence="1" id="KW-0645">Protease</keyword>
<dbReference type="SUPFAM" id="SSF50156">
    <property type="entry name" value="PDZ domain-like"/>
    <property type="match status" value="1"/>
</dbReference>
<gene>
    <name evidence="3" type="primary">txxe 1921-spoIVB</name>
    <name evidence="3" type="ORF">TXXE_13650</name>
</gene>
<evidence type="ECO:0000259" key="2">
    <source>
        <dbReference type="PROSITE" id="PS51494"/>
    </source>
</evidence>
<dbReference type="InterPro" id="IPR014219">
    <property type="entry name" value="SpoIVB"/>
</dbReference>
<dbReference type="Pfam" id="PF05580">
    <property type="entry name" value="Peptidase_S55"/>
    <property type="match status" value="1"/>
</dbReference>
<accession>A0ABM8V6X8</accession>
<evidence type="ECO:0000313" key="3">
    <source>
        <dbReference type="EMBL" id="CAG5089974.1"/>
    </source>
</evidence>
<dbReference type="EC" id="3.4.21.116" evidence="3"/>
<reference evidence="3 4" key="1">
    <citation type="submission" date="2021-04" db="EMBL/GenBank/DDBJ databases">
        <authorList>
            <person name="Rakotoarivonina H."/>
        </authorList>
    </citation>
    <scope>NUCLEOTIDE SEQUENCE [LARGE SCALE GENOMIC DNA]</scope>
    <source>
        <strain evidence="3 4">XE</strain>
    </source>
</reference>
<comment type="caution">
    <text evidence="3">The sequence shown here is derived from an EMBL/GenBank/DDBJ whole genome shotgun (WGS) entry which is preliminary data.</text>
</comment>
<dbReference type="InterPro" id="IPR036034">
    <property type="entry name" value="PDZ_sf"/>
</dbReference>
<dbReference type="InterPro" id="IPR009003">
    <property type="entry name" value="Peptidase_S1_PA"/>
</dbReference>
<keyword evidence="3" id="KW-0378">Hydrolase</keyword>